<sequence length="210" mass="24715">MTDTNKTSRSIFQPASRQIAYNYLRSTINEANMLLSQYLARPSMNAIINVETVLKNGIEKTRVNWPDKSDKANSLRGQAYYMLALCKMVQDLDDEFSIDHYNNAQIYFDRATQLGWHAQEMGEIRSFLRMVKEAYEKMAYFDEINEAKEIQYEDKKKEMPLREEYLRDMTVRQSCKIMLDKHEKIQHEMPGLIDEFLNANHTGQATNHRP</sequence>
<dbReference type="EMBL" id="LNYX01000034">
    <property type="protein sequence ID" value="KTD61157.1"/>
    <property type="molecule type" value="Genomic_DNA"/>
</dbReference>
<reference evidence="1 2" key="1">
    <citation type="submission" date="2015-11" db="EMBL/GenBank/DDBJ databases">
        <title>Genomic analysis of 38 Legionella species identifies large and diverse effector repertoires.</title>
        <authorList>
            <person name="Burstein D."/>
            <person name="Amaro F."/>
            <person name="Zusman T."/>
            <person name="Lifshitz Z."/>
            <person name="Cohen O."/>
            <person name="Gilbert J.A."/>
            <person name="Pupko T."/>
            <person name="Shuman H.A."/>
            <person name="Segal G."/>
        </authorList>
    </citation>
    <scope>NUCLEOTIDE SEQUENCE [LARGE SCALE GENOMIC DNA]</scope>
    <source>
        <strain evidence="1 2">Mt.St.Helens-9</strain>
    </source>
</reference>
<dbReference type="AlphaFoldDB" id="A0A0W0YW64"/>
<comment type="caution">
    <text evidence="1">The sequence shown here is derived from an EMBL/GenBank/DDBJ whole genome shotgun (WGS) entry which is preliminary data.</text>
</comment>
<accession>A0A0W0YW64</accession>
<dbReference type="Proteomes" id="UP000054877">
    <property type="component" value="Unassembled WGS sequence"/>
</dbReference>
<organism evidence="1 2">
    <name type="scientific">Legionella spiritensis</name>
    <dbReference type="NCBI Taxonomy" id="452"/>
    <lineage>
        <taxon>Bacteria</taxon>
        <taxon>Pseudomonadati</taxon>
        <taxon>Pseudomonadota</taxon>
        <taxon>Gammaproteobacteria</taxon>
        <taxon>Legionellales</taxon>
        <taxon>Legionellaceae</taxon>
        <taxon>Legionella</taxon>
    </lineage>
</organism>
<name>A0A0W0YW64_LEGSP</name>
<dbReference type="STRING" id="452.Lspi_2777"/>
<dbReference type="PATRIC" id="fig|452.5.peg.3074"/>
<evidence type="ECO:0000313" key="1">
    <source>
        <dbReference type="EMBL" id="KTD61157.1"/>
    </source>
</evidence>
<gene>
    <name evidence="1" type="ORF">Lspi_2777</name>
</gene>
<proteinExistence type="predicted"/>
<protein>
    <submittedName>
        <fullName evidence="1">Uncharacterized protein</fullName>
    </submittedName>
</protein>
<dbReference type="RefSeq" id="WP_058484689.1">
    <property type="nucleotide sequence ID" value="NZ_CAAAII010000012.1"/>
</dbReference>
<keyword evidence="2" id="KW-1185">Reference proteome</keyword>
<evidence type="ECO:0000313" key="2">
    <source>
        <dbReference type="Proteomes" id="UP000054877"/>
    </source>
</evidence>